<comment type="caution">
    <text evidence="8">The sequence shown here is derived from an EMBL/GenBank/DDBJ whole genome shotgun (WGS) entry which is preliminary data.</text>
</comment>
<feature type="transmembrane region" description="Helical" evidence="6">
    <location>
        <begin position="210"/>
        <end position="231"/>
    </location>
</feature>
<evidence type="ECO:0000313" key="9">
    <source>
        <dbReference type="Proteomes" id="UP001157017"/>
    </source>
</evidence>
<sequence>MAANAQMADARLTARVGDRVRIERVASDLPQTLATAHEQQAVARSAVLVVLLLGGALAVTALLLAGRLTSVVRADEQALLVSLGAGRRRLAGTAAVEALLLAAVAAVLAVPLAAVLHSRLTHRPELAAAGLAQAPQVTGPLLLVVGAAALVMTAALVAPALAARPQRPPTRSRAGAVARSGADLLLPVLAVGGWWQLRSQSATVGSGGDAVQVVAPVLCVAVAGAVALRLLPALLAPAARAAVTGGTLLLPLAVLEAARRPRAVTAWLLLAVGACSGTVALASTATWQRSAREQADVRVGTDLALDLASPPTAAQADAVTAASGGTASAVVARPVALGRFVGDRDAAPVLVAVDGRRAGGLLRGRLDGDRRRQQVGAALAPPQPVVGLAVPDGGGGLRLTVSAGRAAGTATTTLVLQGPSGLRTTAAAAPVAADGRPHALRLDPAVGGGQQLVAVSTVLRSDPAVPRRRPAASTRWP</sequence>
<dbReference type="Pfam" id="PF02687">
    <property type="entry name" value="FtsX"/>
    <property type="match status" value="1"/>
</dbReference>
<keyword evidence="4 6" id="KW-1133">Transmembrane helix</keyword>
<feature type="transmembrane region" description="Helical" evidence="6">
    <location>
        <begin position="46"/>
        <end position="69"/>
    </location>
</feature>
<gene>
    <name evidence="8" type="ORF">GCM10025868_01110</name>
</gene>
<evidence type="ECO:0000256" key="5">
    <source>
        <dbReference type="ARBA" id="ARBA00023136"/>
    </source>
</evidence>
<evidence type="ECO:0000259" key="7">
    <source>
        <dbReference type="Pfam" id="PF02687"/>
    </source>
</evidence>
<keyword evidence="9" id="KW-1185">Reference proteome</keyword>
<feature type="transmembrane region" description="Helical" evidence="6">
    <location>
        <begin position="90"/>
        <end position="116"/>
    </location>
</feature>
<feature type="transmembrane region" description="Helical" evidence="6">
    <location>
        <begin position="141"/>
        <end position="162"/>
    </location>
</feature>
<evidence type="ECO:0000313" key="8">
    <source>
        <dbReference type="EMBL" id="GMA84861.1"/>
    </source>
</evidence>
<reference evidence="9" key="1">
    <citation type="journal article" date="2019" name="Int. J. Syst. Evol. Microbiol.">
        <title>The Global Catalogue of Microorganisms (GCM) 10K type strain sequencing project: providing services to taxonomists for standard genome sequencing and annotation.</title>
        <authorList>
            <consortium name="The Broad Institute Genomics Platform"/>
            <consortium name="The Broad Institute Genome Sequencing Center for Infectious Disease"/>
            <person name="Wu L."/>
            <person name="Ma J."/>
        </authorList>
    </citation>
    <scope>NUCLEOTIDE SEQUENCE [LARGE SCALE GENOMIC DNA]</scope>
    <source>
        <strain evidence="9">NBRC 108730</strain>
    </source>
</reference>
<feature type="transmembrane region" description="Helical" evidence="6">
    <location>
        <begin position="264"/>
        <end position="282"/>
    </location>
</feature>
<protein>
    <recommendedName>
        <fullName evidence="7">ABC3 transporter permease C-terminal domain-containing protein</fullName>
    </recommendedName>
</protein>
<organism evidence="8 9">
    <name type="scientific">Angustibacter aerolatus</name>
    <dbReference type="NCBI Taxonomy" id="1162965"/>
    <lineage>
        <taxon>Bacteria</taxon>
        <taxon>Bacillati</taxon>
        <taxon>Actinomycetota</taxon>
        <taxon>Actinomycetes</taxon>
        <taxon>Kineosporiales</taxon>
        <taxon>Kineosporiaceae</taxon>
    </lineage>
</organism>
<evidence type="ECO:0000256" key="6">
    <source>
        <dbReference type="SAM" id="Phobius"/>
    </source>
</evidence>
<name>A0ABQ6JDK3_9ACTN</name>
<evidence type="ECO:0000256" key="2">
    <source>
        <dbReference type="ARBA" id="ARBA00022475"/>
    </source>
</evidence>
<keyword evidence="2" id="KW-1003">Cell membrane</keyword>
<evidence type="ECO:0000256" key="3">
    <source>
        <dbReference type="ARBA" id="ARBA00022692"/>
    </source>
</evidence>
<proteinExistence type="predicted"/>
<accession>A0ABQ6JDK3</accession>
<dbReference type="InterPro" id="IPR003838">
    <property type="entry name" value="ABC3_permease_C"/>
</dbReference>
<evidence type="ECO:0000256" key="4">
    <source>
        <dbReference type="ARBA" id="ARBA00022989"/>
    </source>
</evidence>
<comment type="subcellular location">
    <subcellularLocation>
        <location evidence="1">Cell membrane</location>
        <topology evidence="1">Multi-pass membrane protein</topology>
    </subcellularLocation>
</comment>
<keyword evidence="3 6" id="KW-0812">Transmembrane</keyword>
<feature type="domain" description="ABC3 transporter permease C-terminal" evidence="7">
    <location>
        <begin position="50"/>
        <end position="164"/>
    </location>
</feature>
<keyword evidence="5 6" id="KW-0472">Membrane</keyword>
<dbReference type="EMBL" id="BSUZ01000001">
    <property type="protein sequence ID" value="GMA84861.1"/>
    <property type="molecule type" value="Genomic_DNA"/>
</dbReference>
<feature type="transmembrane region" description="Helical" evidence="6">
    <location>
        <begin position="174"/>
        <end position="195"/>
    </location>
</feature>
<dbReference type="Proteomes" id="UP001157017">
    <property type="component" value="Unassembled WGS sequence"/>
</dbReference>
<evidence type="ECO:0000256" key="1">
    <source>
        <dbReference type="ARBA" id="ARBA00004651"/>
    </source>
</evidence>